<sequence length="371" mass="39283">MIFNKEAKTMTNRVAELLGVEKPVIQAAMAYLTNAELVAAVSNAGGFGVLAMVAPGQDHYAPDVATRIKELRAEVKKTKALTDKPFGLNVSPFGQKKSDVDAASSASQSKSVSLTDQAKMGANDTGDDVEYDISVDQMTVGILQVAIDEGIKVVIASGVLIPEWIDKFHENGIKYIFRPATPRPKIIQEAVKAGVDAIIATGFDEGGTVPANVVGTLPTIPLVKDYAGDVPVIAAGGIADERTAKAVKDLGAEGIYAGTAFLASKEAPMADNIKQKMLDTTAEEMVMFRAPNSFYRSLPGELPNKLVQMDKDGATADEIWTASGNYDNLRQGMLLGNLSKGIASFGLGITFIHAIEPAAKIVDRLSHGFNA</sequence>
<dbReference type="Gene3D" id="3.20.20.70">
    <property type="entry name" value="Aldolase class I"/>
    <property type="match status" value="1"/>
</dbReference>
<keyword evidence="5" id="KW-0560">Oxidoreductase</keyword>
<evidence type="ECO:0000256" key="5">
    <source>
        <dbReference type="ARBA" id="ARBA00023002"/>
    </source>
</evidence>
<accession>A0A437ST10</accession>
<organism evidence="6 7">
    <name type="scientific">Lactobacillus xujianguonis</name>
    <dbReference type="NCBI Taxonomy" id="2495899"/>
    <lineage>
        <taxon>Bacteria</taxon>
        <taxon>Bacillati</taxon>
        <taxon>Bacillota</taxon>
        <taxon>Bacilli</taxon>
        <taxon>Lactobacillales</taxon>
        <taxon>Lactobacillaceae</taxon>
        <taxon>Lactobacillus</taxon>
    </lineage>
</organism>
<keyword evidence="4" id="KW-0288">FMN</keyword>
<evidence type="ECO:0000256" key="1">
    <source>
        <dbReference type="ARBA" id="ARBA00003535"/>
    </source>
</evidence>
<evidence type="ECO:0000256" key="3">
    <source>
        <dbReference type="ARBA" id="ARBA00022630"/>
    </source>
</evidence>
<dbReference type="CDD" id="cd04730">
    <property type="entry name" value="NPD_like"/>
    <property type="match status" value="1"/>
</dbReference>
<comment type="function">
    <text evidence="1">Nitronate monooxygenase that uses molecular oxygen to catalyze the oxidative denitrification of alkyl nitronates. Acts on propionate 3-nitronate (P3N), the presumed physiological substrate. Probably functions in the detoxification of P3N, a metabolic poison produced by plants and fungi as a defense mechanism.</text>
</comment>
<keyword evidence="3" id="KW-0285">Flavoprotein</keyword>
<keyword evidence="6" id="KW-0503">Monooxygenase</keyword>
<evidence type="ECO:0000313" key="7">
    <source>
        <dbReference type="Proteomes" id="UP000288291"/>
    </source>
</evidence>
<dbReference type="PANTHER" id="PTHR32332:SF20">
    <property type="entry name" value="2-NITROPROPANE DIOXYGENASE-LIKE PROTEIN"/>
    <property type="match status" value="1"/>
</dbReference>
<name>A0A437ST10_9LACO</name>
<evidence type="ECO:0000313" key="6">
    <source>
        <dbReference type="EMBL" id="RVU69977.1"/>
    </source>
</evidence>
<evidence type="ECO:0000256" key="2">
    <source>
        <dbReference type="ARBA" id="ARBA00013457"/>
    </source>
</evidence>
<dbReference type="EMBL" id="RXIA01000037">
    <property type="protein sequence ID" value="RVU69977.1"/>
    <property type="molecule type" value="Genomic_DNA"/>
</dbReference>
<dbReference type="SUPFAM" id="SSF51412">
    <property type="entry name" value="Inosine monophosphate dehydrogenase (IMPDH)"/>
    <property type="match status" value="1"/>
</dbReference>
<dbReference type="InterPro" id="IPR004136">
    <property type="entry name" value="NMO"/>
</dbReference>
<dbReference type="Proteomes" id="UP000288291">
    <property type="component" value="Unassembled WGS sequence"/>
</dbReference>
<dbReference type="AlphaFoldDB" id="A0A437ST10"/>
<evidence type="ECO:0000256" key="4">
    <source>
        <dbReference type="ARBA" id="ARBA00022643"/>
    </source>
</evidence>
<proteinExistence type="predicted"/>
<dbReference type="Pfam" id="PF03060">
    <property type="entry name" value="NMO"/>
    <property type="match status" value="1"/>
</dbReference>
<protein>
    <recommendedName>
        <fullName evidence="2">Probable nitronate monooxygenase</fullName>
    </recommendedName>
</protein>
<gene>
    <name evidence="6" type="ORF">EJK17_10160</name>
</gene>
<dbReference type="PANTHER" id="PTHR32332">
    <property type="entry name" value="2-NITROPROPANE DIOXYGENASE"/>
    <property type="match status" value="1"/>
</dbReference>
<reference evidence="6 7" key="1">
    <citation type="submission" date="2018-12" db="EMBL/GenBank/DDBJ databases">
        <authorList>
            <person name="Meng J."/>
        </authorList>
    </citation>
    <scope>NUCLEOTIDE SEQUENCE [LARGE SCALE GENOMIC DNA]</scope>
    <source>
        <strain evidence="6 7">HT111-2</strain>
    </source>
</reference>
<keyword evidence="7" id="KW-1185">Reference proteome</keyword>
<dbReference type="InterPro" id="IPR013785">
    <property type="entry name" value="Aldolase_TIM"/>
</dbReference>
<comment type="caution">
    <text evidence="6">The sequence shown here is derived from an EMBL/GenBank/DDBJ whole genome shotgun (WGS) entry which is preliminary data.</text>
</comment>
<dbReference type="GO" id="GO:0018580">
    <property type="term" value="F:nitronate monooxygenase activity"/>
    <property type="evidence" value="ECO:0007669"/>
    <property type="project" value="InterPro"/>
</dbReference>